<evidence type="ECO:0000313" key="1">
    <source>
        <dbReference type="EMBL" id="KAE9221103.1"/>
    </source>
</evidence>
<organism evidence="1 4">
    <name type="scientific">Phytophthora fragariae</name>
    <dbReference type="NCBI Taxonomy" id="53985"/>
    <lineage>
        <taxon>Eukaryota</taxon>
        <taxon>Sar</taxon>
        <taxon>Stramenopiles</taxon>
        <taxon>Oomycota</taxon>
        <taxon>Peronosporomycetes</taxon>
        <taxon>Peronosporales</taxon>
        <taxon>Peronosporaceae</taxon>
        <taxon>Phytophthora</taxon>
    </lineage>
</organism>
<name>A0A6A3YP71_9STRA</name>
<evidence type="ECO:0000313" key="4">
    <source>
        <dbReference type="Proteomes" id="UP000433483"/>
    </source>
</evidence>
<dbReference type="Proteomes" id="UP000440367">
    <property type="component" value="Unassembled WGS sequence"/>
</dbReference>
<dbReference type="EMBL" id="QXGD01000147">
    <property type="protein sequence ID" value="KAE9250608.1"/>
    <property type="molecule type" value="Genomic_DNA"/>
</dbReference>
<evidence type="ECO:0000313" key="6">
    <source>
        <dbReference type="Proteomes" id="UP000440367"/>
    </source>
</evidence>
<dbReference type="AlphaFoldDB" id="A0A6A3YP71"/>
<dbReference type="Proteomes" id="UP000437068">
    <property type="component" value="Unassembled WGS sequence"/>
</dbReference>
<dbReference type="EMBL" id="QXGB01000285">
    <property type="protein sequence ID" value="KAE9221103.1"/>
    <property type="molecule type" value="Genomic_DNA"/>
</dbReference>
<dbReference type="EMBL" id="QXGE01000247">
    <property type="protein sequence ID" value="KAE9318679.1"/>
    <property type="molecule type" value="Genomic_DNA"/>
</dbReference>
<accession>A0A6A3YP71</accession>
<dbReference type="Proteomes" id="UP000433483">
    <property type="component" value="Unassembled WGS sequence"/>
</dbReference>
<sequence length="172" mass="19324">MLATCAERPVQHWKVNGVVDSSRGGKSDRGPHEVARRFPTTRAQLLKLSIEFDDGRQQQQEVLHDKLGGPDGAGRLLTGLDEHYSVPFFTVVNSAYTNSKHVVTAFEIAETQRDVPAARLNRALAGIDQREFYFANILTMTNDGQHSGACHTDTKTRDALLKWMRFRDCIRV</sequence>
<evidence type="ECO:0000313" key="2">
    <source>
        <dbReference type="EMBL" id="KAE9250608.1"/>
    </source>
</evidence>
<comment type="caution">
    <text evidence="1">The sequence shown here is derived from an EMBL/GenBank/DDBJ whole genome shotgun (WGS) entry which is preliminary data.</text>
</comment>
<protein>
    <submittedName>
        <fullName evidence="1">Uncharacterized protein</fullName>
    </submittedName>
</protein>
<gene>
    <name evidence="3" type="ORF">PF001_g6251</name>
    <name evidence="2" type="ORF">PF002_g4681</name>
    <name evidence="1" type="ORF">PF005_g7227</name>
</gene>
<dbReference type="OrthoDB" id="652136at2759"/>
<evidence type="ECO:0000313" key="5">
    <source>
        <dbReference type="Proteomes" id="UP000437068"/>
    </source>
</evidence>
<evidence type="ECO:0000313" key="3">
    <source>
        <dbReference type="EMBL" id="KAE9318679.1"/>
    </source>
</evidence>
<reference evidence="4 5" key="1">
    <citation type="submission" date="2018-08" db="EMBL/GenBank/DDBJ databases">
        <title>Genomic investigation of the strawberry pathogen Phytophthora fragariae indicates pathogenicity is determined by transcriptional variation in three key races.</title>
        <authorList>
            <person name="Adams T.M."/>
            <person name="Armitage A.D."/>
            <person name="Sobczyk M.K."/>
            <person name="Bates H.J."/>
            <person name="Dunwell J.M."/>
            <person name="Nellist C.F."/>
            <person name="Harrison R.J."/>
        </authorList>
    </citation>
    <scope>NUCLEOTIDE SEQUENCE [LARGE SCALE GENOMIC DNA]</scope>
    <source>
        <strain evidence="3 5">A4</strain>
        <strain evidence="2 6">BC-1</strain>
        <strain evidence="1 4">NOV-27</strain>
    </source>
</reference>
<keyword evidence="4" id="KW-1185">Reference proteome</keyword>
<proteinExistence type="predicted"/>